<comment type="caution">
    <text evidence="2">The sequence shown here is derived from an EMBL/GenBank/DDBJ whole genome shotgun (WGS) entry which is preliminary data.</text>
</comment>
<reference evidence="2 3" key="1">
    <citation type="submission" date="2022-08" db="EMBL/GenBank/DDBJ databases">
        <authorList>
            <person name="Li F."/>
        </authorList>
    </citation>
    <scope>NUCLEOTIDE SEQUENCE [LARGE SCALE GENOMIC DNA]</scope>
    <source>
        <strain evidence="2 3">10F1B-8-1</strain>
    </source>
</reference>
<keyword evidence="1" id="KW-0472">Membrane</keyword>
<keyword evidence="1" id="KW-1133">Transmembrane helix</keyword>
<protein>
    <submittedName>
        <fullName evidence="2">Uncharacterized protein</fullName>
    </submittedName>
</protein>
<name>A0ABT1ZEM1_9MICO</name>
<feature type="transmembrane region" description="Helical" evidence="1">
    <location>
        <begin position="64"/>
        <end position="88"/>
    </location>
</feature>
<dbReference type="Proteomes" id="UP001205337">
    <property type="component" value="Unassembled WGS sequence"/>
</dbReference>
<organism evidence="2 3">
    <name type="scientific">Protaetiibacter mangrovi</name>
    <dbReference type="NCBI Taxonomy" id="2970926"/>
    <lineage>
        <taxon>Bacteria</taxon>
        <taxon>Bacillati</taxon>
        <taxon>Actinomycetota</taxon>
        <taxon>Actinomycetes</taxon>
        <taxon>Micrococcales</taxon>
        <taxon>Microbacteriaceae</taxon>
        <taxon>Protaetiibacter</taxon>
    </lineage>
</organism>
<proteinExistence type="predicted"/>
<sequence>MLIEIVNILFGQLPWQFFYGGNPADTITGLGWSLFGFVLPFAVGVWLSLWLILPVVPGQRLVTVLIRAVVASTAGAVLAFLLGILIRLVQSGFQDFVQQLVGNLFGIVSTAVVNAPLVALVLVIQHLVLAAGRRA</sequence>
<evidence type="ECO:0000313" key="3">
    <source>
        <dbReference type="Proteomes" id="UP001205337"/>
    </source>
</evidence>
<accession>A0ABT1ZEM1</accession>
<keyword evidence="1" id="KW-0812">Transmembrane</keyword>
<feature type="transmembrane region" description="Helical" evidence="1">
    <location>
        <begin position="100"/>
        <end position="124"/>
    </location>
</feature>
<dbReference type="EMBL" id="JANTHX010000005">
    <property type="protein sequence ID" value="MCS0499158.1"/>
    <property type="molecule type" value="Genomic_DNA"/>
</dbReference>
<evidence type="ECO:0000313" key="2">
    <source>
        <dbReference type="EMBL" id="MCS0499158.1"/>
    </source>
</evidence>
<dbReference type="RefSeq" id="WP_258798178.1">
    <property type="nucleotide sequence ID" value="NZ_JANTHX010000005.1"/>
</dbReference>
<keyword evidence="3" id="KW-1185">Reference proteome</keyword>
<feature type="transmembrane region" description="Helical" evidence="1">
    <location>
        <begin position="30"/>
        <end position="52"/>
    </location>
</feature>
<gene>
    <name evidence="2" type="ORF">NUH29_06295</name>
</gene>
<evidence type="ECO:0000256" key="1">
    <source>
        <dbReference type="SAM" id="Phobius"/>
    </source>
</evidence>